<dbReference type="OrthoDB" id="25778at2759"/>
<dbReference type="RefSeq" id="XP_068363494.1">
    <property type="nucleotide sequence ID" value="XM_068501376.1"/>
</dbReference>
<dbReference type="EMBL" id="MLAK01000614">
    <property type="protein sequence ID" value="OHT10358.1"/>
    <property type="molecule type" value="Genomic_DNA"/>
</dbReference>
<dbReference type="SUPFAM" id="SSF50978">
    <property type="entry name" value="WD40 repeat-like"/>
    <property type="match status" value="1"/>
</dbReference>
<keyword evidence="5" id="KW-1185">Reference proteome</keyword>
<keyword evidence="1" id="KW-0853">WD repeat</keyword>
<dbReference type="InterPro" id="IPR036322">
    <property type="entry name" value="WD40_repeat_dom_sf"/>
</dbReference>
<sequence>MERTCSFRHVSFDQRIEQVGVSTNRGFIVFDCSNGVVLYEAKFPDGGANFISILSDSNVVACSGDDSNGGFMKSTVILWDKKEDKVTRLFDLEMDVIGVVLHADFLIAAYGDKISFYNACDFELYCNIKNPTCSLSSFAVVQSISANLVCYSSEEGDSLNISDYHDPNYILATIPFPSARISFTQFSRQGEMIAMVTDEGKTVYLYSLIPKIHLIATYHRGFRIAEVVGLSFDSLCNYFLLTTKRGTLHIFSIPTPSECQQITPTNTIRSKIAGDIAKFTEFTCQFDVAGYMITGITKSGVFKQLRLDVKKSVIVPIQEIDLQV</sequence>
<dbReference type="InterPro" id="IPR015943">
    <property type="entry name" value="WD40/YVTN_repeat-like_dom_sf"/>
</dbReference>
<gene>
    <name evidence="4" type="ORF">TRFO_20404</name>
</gene>
<keyword evidence="2" id="KW-0677">Repeat</keyword>
<dbReference type="VEuPathDB" id="TrichDB:TRFO_20404"/>
<reference evidence="4" key="1">
    <citation type="submission" date="2016-10" db="EMBL/GenBank/DDBJ databases">
        <authorList>
            <person name="Benchimol M."/>
            <person name="Almeida L.G."/>
            <person name="Vasconcelos A.T."/>
            <person name="Perreira-Neves A."/>
            <person name="Rosa I.A."/>
            <person name="Tasca T."/>
            <person name="Bogo M.R."/>
            <person name="de Souza W."/>
        </authorList>
    </citation>
    <scope>NUCLEOTIDE SEQUENCE [LARGE SCALE GENOMIC DNA]</scope>
    <source>
        <strain evidence="4">K</strain>
    </source>
</reference>
<protein>
    <submittedName>
        <fullName evidence="4">Uncharacterized protein</fullName>
    </submittedName>
</protein>
<dbReference type="GeneID" id="94836080"/>
<evidence type="ECO:0000256" key="3">
    <source>
        <dbReference type="ARBA" id="ARBA00025740"/>
    </source>
</evidence>
<name>A0A1J4KKY4_9EUKA</name>
<comment type="caution">
    <text evidence="4">The sequence shown here is derived from an EMBL/GenBank/DDBJ whole genome shotgun (WGS) entry which is preliminary data.</text>
</comment>
<dbReference type="InterPro" id="IPR048720">
    <property type="entry name" value="PROPPIN"/>
</dbReference>
<comment type="similarity">
    <text evidence="3">Belongs to the WD repeat PROPPIN family.</text>
</comment>
<evidence type="ECO:0000313" key="4">
    <source>
        <dbReference type="EMBL" id="OHT10358.1"/>
    </source>
</evidence>
<evidence type="ECO:0000313" key="5">
    <source>
        <dbReference type="Proteomes" id="UP000179807"/>
    </source>
</evidence>
<evidence type="ECO:0000256" key="2">
    <source>
        <dbReference type="ARBA" id="ARBA00022737"/>
    </source>
</evidence>
<dbReference type="PANTHER" id="PTHR11227">
    <property type="entry name" value="WD-REPEAT PROTEIN INTERACTING WITH PHOSPHOINOSIDES WIPI -RELATED"/>
    <property type="match status" value="1"/>
</dbReference>
<proteinExistence type="inferred from homology"/>
<dbReference type="Proteomes" id="UP000179807">
    <property type="component" value="Unassembled WGS sequence"/>
</dbReference>
<evidence type="ECO:0000256" key="1">
    <source>
        <dbReference type="ARBA" id="ARBA00022574"/>
    </source>
</evidence>
<accession>A0A1J4KKY4</accession>
<organism evidence="4 5">
    <name type="scientific">Tritrichomonas foetus</name>
    <dbReference type="NCBI Taxonomy" id="1144522"/>
    <lineage>
        <taxon>Eukaryota</taxon>
        <taxon>Metamonada</taxon>
        <taxon>Parabasalia</taxon>
        <taxon>Tritrichomonadida</taxon>
        <taxon>Tritrichomonadidae</taxon>
        <taxon>Tritrichomonas</taxon>
    </lineage>
</organism>
<dbReference type="Gene3D" id="2.130.10.10">
    <property type="entry name" value="YVTN repeat-like/Quinoprotein amine dehydrogenase"/>
    <property type="match status" value="1"/>
</dbReference>
<dbReference type="AlphaFoldDB" id="A0A1J4KKY4"/>